<dbReference type="AlphaFoldDB" id="F8DHH0"/>
<gene>
    <name evidence="1" type="ordered locus">HMPREF0833_11770</name>
</gene>
<dbReference type="Proteomes" id="UP000001502">
    <property type="component" value="Chromosome"/>
</dbReference>
<accession>F8DHH0</accession>
<proteinExistence type="predicted"/>
<reference evidence="2" key="1">
    <citation type="submission" date="2011-06" db="EMBL/GenBank/DDBJ databases">
        <title>Complete sequence of Streptococcus parasanguinis strain ATCC 15912.</title>
        <authorList>
            <person name="Muzny D."/>
            <person name="Qin X."/>
            <person name="Buhay C."/>
            <person name="Dugan-Rocha S."/>
            <person name="Ding Y."/>
            <person name="Chen G."/>
            <person name="Hawes A."/>
            <person name="Holder M."/>
            <person name="Jhangiani S."/>
            <person name="Johnson A."/>
            <person name="Khan Z."/>
            <person name="Li Z."/>
            <person name="Liu W."/>
            <person name="Liu X."/>
            <person name="Perez L."/>
            <person name="Shen H."/>
            <person name="Wang Q."/>
            <person name="Watt J."/>
            <person name="Xi L."/>
            <person name="Xin Y."/>
            <person name="Zhou J."/>
            <person name="Deng J."/>
            <person name="Jiang H."/>
            <person name="Liu Y."/>
            <person name="Qu J."/>
            <person name="Song X.-Z."/>
            <person name="Zhang L."/>
            <person name="Villasana D."/>
            <person name="Johnson A."/>
            <person name="Liu J."/>
            <person name="Liyanage D."/>
            <person name="Lorensuhewa L."/>
            <person name="Robinson T."/>
            <person name="Song A."/>
            <person name="Song B.-B."/>
            <person name="Dinh H."/>
            <person name="Thornton R."/>
            <person name="Coyle M."/>
            <person name="Francisco L."/>
            <person name="Jackson L."/>
            <person name="Javaid M."/>
            <person name="Korchina V."/>
            <person name="Kovar C."/>
            <person name="Mata R."/>
            <person name="Mathew T."/>
            <person name="Ngo R."/>
            <person name="Nguyen L."/>
            <person name="Nguyen N."/>
            <person name="Okwuonu G."/>
            <person name="Ongeri F."/>
            <person name="Pham C."/>
            <person name="Simmons D."/>
            <person name="Wilczek-Boney K."/>
            <person name="Hale W."/>
            <person name="Jakkamsetti A."/>
            <person name="Pham P."/>
            <person name="Ruth R."/>
            <person name="San Lucas F."/>
            <person name="Warren J."/>
            <person name="Zhang J."/>
            <person name="Zhao Z."/>
            <person name="Zhou C."/>
            <person name="Zhu D."/>
            <person name="Lee S."/>
            <person name="Bess C."/>
            <person name="Blankenburg K."/>
            <person name="Forbes L."/>
            <person name="Fu Q."/>
            <person name="Gubbala S."/>
            <person name="Hirani K."/>
            <person name="Jayaseelan J.C."/>
            <person name="Lara F."/>
            <person name="Munidasa M."/>
            <person name="Palculict T."/>
            <person name="Patil S."/>
            <person name="Pu L.-L."/>
            <person name="Saada N."/>
            <person name="Tang L."/>
            <person name="Weissenberger G."/>
            <person name="Zhu Y."/>
            <person name="Hemphill L."/>
            <person name="Shang Y."/>
            <person name="Youmans B."/>
            <person name="Ayvaz T."/>
            <person name="Ross M."/>
            <person name="Santibanez J."/>
            <person name="Aqrawi P."/>
            <person name="Gross S."/>
            <person name="Joshi V."/>
            <person name="Fowler G."/>
            <person name="Nazareth L."/>
            <person name="Reid J."/>
            <person name="Worley K."/>
            <person name="Petrosino J."/>
            <person name="Highlander S."/>
            <person name="Gibbs R."/>
        </authorList>
    </citation>
    <scope>NUCLEOTIDE SEQUENCE [LARGE SCALE GENOMIC DNA]</scope>
    <source>
        <strain evidence="2">ATCC 15912 / DSM 6778 / CIP 104372 / LMG 14537</strain>
    </source>
</reference>
<name>F8DHH0_STREP</name>
<evidence type="ECO:0000313" key="1">
    <source>
        <dbReference type="EMBL" id="AEH56801.1"/>
    </source>
</evidence>
<dbReference type="EMBL" id="CP002843">
    <property type="protein sequence ID" value="AEH56801.1"/>
    <property type="molecule type" value="Genomic_DNA"/>
</dbReference>
<organism evidence="1 2">
    <name type="scientific">Streptococcus parasanguinis (strain ATCC 15912 / DSM 6778 / CIP 104372 / LMG 14537)</name>
    <dbReference type="NCBI Taxonomy" id="760570"/>
    <lineage>
        <taxon>Bacteria</taxon>
        <taxon>Bacillati</taxon>
        <taxon>Bacillota</taxon>
        <taxon>Bacilli</taxon>
        <taxon>Lactobacillales</taxon>
        <taxon>Streptococcaceae</taxon>
        <taxon>Streptococcus</taxon>
    </lineage>
</organism>
<evidence type="ECO:0000313" key="2">
    <source>
        <dbReference type="Proteomes" id="UP000001502"/>
    </source>
</evidence>
<protein>
    <submittedName>
        <fullName evidence="1">Uncharacterized protein</fullName>
    </submittedName>
</protein>
<dbReference type="KEGG" id="scp:HMPREF0833_11770"/>
<sequence>MEGIHLQKLIQFHLMKNECQVESYCISNGFTTAFFFVTMIDRKKVRICQRRA</sequence>
<dbReference type="HOGENOM" id="CLU_3085165_0_0_9"/>